<dbReference type="Pfam" id="PF09706">
    <property type="entry name" value="Cas_CXXC_CXXC"/>
    <property type="match status" value="1"/>
</dbReference>
<comment type="caution">
    <text evidence="2">The sequence shown here is derived from an EMBL/GenBank/DDBJ whole genome shotgun (WGS) entry which is preliminary data.</text>
</comment>
<dbReference type="NCBIfam" id="TIGR01908">
    <property type="entry name" value="cas_CXXC_CXXC"/>
    <property type="match status" value="1"/>
</dbReference>
<reference evidence="2" key="1">
    <citation type="submission" date="2023-03" db="EMBL/GenBank/DDBJ databases">
        <title>Stygiobacter electus gen. nov., sp. nov., facultatively anaerobic thermotolerant bacterium of the class Ignavibacteria from a well of Yessentuki mineral water deposit.</title>
        <authorList>
            <person name="Podosokorskaya O.A."/>
            <person name="Elcheninov A.G."/>
            <person name="Petrova N.F."/>
            <person name="Zavarzina D.G."/>
            <person name="Kublanov I.V."/>
            <person name="Merkel A.Y."/>
        </authorList>
    </citation>
    <scope>NUCLEOTIDE SEQUENCE</scope>
    <source>
        <strain evidence="2">09-Me</strain>
    </source>
</reference>
<dbReference type="EMBL" id="JARGDL010000012">
    <property type="protein sequence ID" value="MDF1612360.1"/>
    <property type="molecule type" value="Genomic_DNA"/>
</dbReference>
<gene>
    <name evidence="2" type="primary">cas8a1</name>
    <name evidence="2" type="ORF">P0M35_09370</name>
</gene>
<protein>
    <submittedName>
        <fullName evidence="2">Type I-B CRISPR-associated protein Cas8b1/Cst1</fullName>
    </submittedName>
</protein>
<dbReference type="InterPro" id="IPR010180">
    <property type="entry name" value="CRISPR-assoc_prot_CXXC-CXXC"/>
</dbReference>
<sequence length="362" mass="41428">MKNVLLPNHWFYNAGVIGLLSVLEKGGLNIYDAIDDYGAVHLDIFSSKDEIFDSWDELTKSALNISYKGKSGGTQKYYYSNQTEKSIKEKIQLFIKGVTKSRKPSAFTCGICGRVELTTKSKAAFFNQAYSNILLASEQTFPNLYWGLSSNDFVCSNCDFVLFCHHLGLIPTQQGGLRSQLFINAPSFKTMFLLNKLAKELIGSEKNQDIKDKRQLLAMTVIEYTNRINSTLALWSTMNIEIVNKLQIWNKEKRTVEDKIEFLSIPFDVVKLISDRKIASLLSDIGEFRVLNMVLNREYPKLIDFGYRLMRESLSEKPNEKLINDSLFIWKNKQYGNVGNTANKILKLYGLIEEKLNKEKLL</sequence>
<evidence type="ECO:0000259" key="1">
    <source>
        <dbReference type="Pfam" id="PF09706"/>
    </source>
</evidence>
<keyword evidence="3" id="KW-1185">Reference proteome</keyword>
<dbReference type="Proteomes" id="UP001221302">
    <property type="component" value="Unassembled WGS sequence"/>
</dbReference>
<proteinExistence type="predicted"/>
<accession>A0AAE3TCW6</accession>
<evidence type="ECO:0000313" key="2">
    <source>
        <dbReference type="EMBL" id="MDF1612360.1"/>
    </source>
</evidence>
<evidence type="ECO:0000313" key="3">
    <source>
        <dbReference type="Proteomes" id="UP001221302"/>
    </source>
</evidence>
<name>A0AAE3TCW6_9BACT</name>
<feature type="domain" description="CRISPR-associated protein CXXC-CXXC" evidence="1">
    <location>
        <begin position="107"/>
        <end position="168"/>
    </location>
</feature>
<dbReference type="InterPro" id="IPR019121">
    <property type="entry name" value="CRISPR-assoc_CXXC-CXXC_dom"/>
</dbReference>
<dbReference type="AlphaFoldDB" id="A0AAE3TCW6"/>
<dbReference type="RefSeq" id="WP_321536130.1">
    <property type="nucleotide sequence ID" value="NZ_JARGDL010000012.1"/>
</dbReference>
<organism evidence="2 3">
    <name type="scientific">Stygiobacter electus</name>
    <dbReference type="NCBI Taxonomy" id="3032292"/>
    <lineage>
        <taxon>Bacteria</taxon>
        <taxon>Pseudomonadati</taxon>
        <taxon>Ignavibacteriota</taxon>
        <taxon>Ignavibacteria</taxon>
        <taxon>Ignavibacteriales</taxon>
        <taxon>Melioribacteraceae</taxon>
        <taxon>Stygiobacter</taxon>
    </lineage>
</organism>